<evidence type="ECO:0000256" key="1">
    <source>
        <dbReference type="SAM" id="Phobius"/>
    </source>
</evidence>
<keyword evidence="1" id="KW-0812">Transmembrane</keyword>
<accession>A0A1I6ABV0</accession>
<sequence>MLKQIDDLYKYLMVMLLVIYLINSIYLQEVTITFTAIILVILLEFSKHRHHIKQLTYSQLSIIGIVLLAGIASIIYLLVTIQIFLEPIGLPEKMESALFFVCIVIGIYILWYFIGKLFGRALEKQ</sequence>
<dbReference type="OrthoDB" id="2968530at2"/>
<protein>
    <submittedName>
        <fullName evidence="2">Uncharacterized protein</fullName>
    </submittedName>
</protein>
<dbReference type="RefSeq" id="WP_093537916.1">
    <property type="nucleotide sequence ID" value="NZ_CP183885.1"/>
</dbReference>
<keyword evidence="1" id="KW-1133">Transmembrane helix</keyword>
<gene>
    <name evidence="2" type="ORF">SAMN05421670_3255</name>
</gene>
<evidence type="ECO:0000313" key="2">
    <source>
        <dbReference type="EMBL" id="SFQ66145.1"/>
    </source>
</evidence>
<feature type="transmembrane region" description="Helical" evidence="1">
    <location>
        <begin position="12"/>
        <end position="42"/>
    </location>
</feature>
<feature type="transmembrane region" description="Helical" evidence="1">
    <location>
        <begin position="97"/>
        <end position="114"/>
    </location>
</feature>
<dbReference type="EMBL" id="FOXU01000007">
    <property type="protein sequence ID" value="SFQ66145.1"/>
    <property type="molecule type" value="Genomic_DNA"/>
</dbReference>
<name>A0A1I6ABV0_9BACI</name>
<dbReference type="Proteomes" id="UP000198734">
    <property type="component" value="Unassembled WGS sequence"/>
</dbReference>
<keyword evidence="3" id="KW-1185">Reference proteome</keyword>
<reference evidence="3" key="1">
    <citation type="submission" date="2016-10" db="EMBL/GenBank/DDBJ databases">
        <authorList>
            <person name="Varghese N."/>
            <person name="Submissions S."/>
        </authorList>
    </citation>
    <scope>NUCLEOTIDE SEQUENCE [LARGE SCALE GENOMIC DNA]</scope>
    <source>
        <strain evidence="3">DSM 11706</strain>
    </source>
</reference>
<feature type="transmembrane region" description="Helical" evidence="1">
    <location>
        <begin position="62"/>
        <end position="85"/>
    </location>
</feature>
<keyword evidence="1" id="KW-0472">Membrane</keyword>
<proteinExistence type="predicted"/>
<dbReference type="STRING" id="126156.SAMN05421670_3255"/>
<dbReference type="AlphaFoldDB" id="A0A1I6ABV0"/>
<organism evidence="2 3">
    <name type="scientific">Psychrobacillus psychrotolerans</name>
    <dbReference type="NCBI Taxonomy" id="126156"/>
    <lineage>
        <taxon>Bacteria</taxon>
        <taxon>Bacillati</taxon>
        <taxon>Bacillota</taxon>
        <taxon>Bacilli</taxon>
        <taxon>Bacillales</taxon>
        <taxon>Bacillaceae</taxon>
        <taxon>Psychrobacillus</taxon>
    </lineage>
</organism>
<evidence type="ECO:0000313" key="3">
    <source>
        <dbReference type="Proteomes" id="UP000198734"/>
    </source>
</evidence>